<evidence type="ECO:0000256" key="2">
    <source>
        <dbReference type="SAM" id="Phobius"/>
    </source>
</evidence>
<dbReference type="AlphaFoldDB" id="A0A6N8IL19"/>
<keyword evidence="2" id="KW-1133">Transmembrane helix</keyword>
<dbReference type="RefSeq" id="WP_157006240.1">
    <property type="nucleotide sequence ID" value="NZ_DBEZYS010000037.1"/>
</dbReference>
<evidence type="ECO:0000313" key="5">
    <source>
        <dbReference type="Proteomes" id="UP000468327"/>
    </source>
</evidence>
<evidence type="ECO:0000313" key="4">
    <source>
        <dbReference type="EMBL" id="MVN15966.1"/>
    </source>
</evidence>
<dbReference type="Pfam" id="PF02397">
    <property type="entry name" value="Bac_transf"/>
    <property type="match status" value="1"/>
</dbReference>
<organism evidence="4 5">
    <name type="scientific">Gordonibacter urolithinfaciens</name>
    <dbReference type="NCBI Taxonomy" id="1335613"/>
    <lineage>
        <taxon>Bacteria</taxon>
        <taxon>Bacillati</taxon>
        <taxon>Actinomycetota</taxon>
        <taxon>Coriobacteriia</taxon>
        <taxon>Eggerthellales</taxon>
        <taxon>Eggerthellaceae</taxon>
        <taxon>Gordonibacter</taxon>
    </lineage>
</organism>
<keyword evidence="2" id="KW-0472">Membrane</keyword>
<dbReference type="PANTHER" id="PTHR30576:SF0">
    <property type="entry name" value="UNDECAPRENYL-PHOSPHATE N-ACETYLGALACTOSAMINYL 1-PHOSPHATE TRANSFERASE-RELATED"/>
    <property type="match status" value="1"/>
</dbReference>
<proteinExistence type="inferred from homology"/>
<accession>A0A6N8IL19</accession>
<dbReference type="Proteomes" id="UP000468327">
    <property type="component" value="Unassembled WGS sequence"/>
</dbReference>
<evidence type="ECO:0000259" key="3">
    <source>
        <dbReference type="Pfam" id="PF02397"/>
    </source>
</evidence>
<keyword evidence="4" id="KW-0808">Transferase</keyword>
<dbReference type="GO" id="GO:0016780">
    <property type="term" value="F:phosphotransferase activity, for other substituted phosphate groups"/>
    <property type="evidence" value="ECO:0007669"/>
    <property type="project" value="TreeGrafter"/>
</dbReference>
<sequence>MDEVFADGEERTRESNEWERLAARLHPGVSVRLPLSRIPSRFYAHAKRAFDIVFSAMGLVILSPVLAACAVAVKATSPGPVFFKQERWGRAGDRFECWKFRTMLVETPPDMPAQDFADKAAFMTPVGDFLRRWSLDELPQLANILRGDMSIIGPRPVIIRERRLIDLRIPLNAEAVRPGLTGWAQINGRNLVSDEEKAFLDGEYVANMSLAFDARVFFRTLAVVASRRGVDRERGN</sequence>
<reference evidence="4 5" key="1">
    <citation type="submission" date="2019-11" db="EMBL/GenBank/DDBJ databases">
        <title>Whole genome shotgun sequencing (WGS) data from Adlercreutzia equolifaciens ResAG-91, Eggerthella lenta MRI-F36, MRI-F37, MRI-F40, ResAG-49, ResAG-88, ResAG-121, ResAG-145, and Gordonibacter sp. ResAG-5, ResAG-26, ResAG-43, ResAG-50, ResAG-59.</title>
        <authorList>
            <person name="Stoll D.A."/>
            <person name="Danylec N."/>
            <person name="Franz C.M.A.P."/>
            <person name="Huch M."/>
        </authorList>
    </citation>
    <scope>NUCLEOTIDE SEQUENCE [LARGE SCALE GENOMIC DNA]</scope>
    <source>
        <strain evidence="4 5">ResAG-59</strain>
    </source>
</reference>
<dbReference type="EMBL" id="WPOC01000021">
    <property type="protein sequence ID" value="MVN15966.1"/>
    <property type="molecule type" value="Genomic_DNA"/>
</dbReference>
<dbReference type="PANTHER" id="PTHR30576">
    <property type="entry name" value="COLANIC BIOSYNTHESIS UDP-GLUCOSE LIPID CARRIER TRANSFERASE"/>
    <property type="match status" value="1"/>
</dbReference>
<feature type="transmembrane region" description="Helical" evidence="2">
    <location>
        <begin position="49"/>
        <end position="73"/>
    </location>
</feature>
<protein>
    <submittedName>
        <fullName evidence="4">Sugar transferase</fullName>
    </submittedName>
</protein>
<evidence type="ECO:0000256" key="1">
    <source>
        <dbReference type="ARBA" id="ARBA00006464"/>
    </source>
</evidence>
<keyword evidence="2" id="KW-0812">Transmembrane</keyword>
<feature type="domain" description="Bacterial sugar transferase" evidence="3">
    <location>
        <begin position="47"/>
        <end position="224"/>
    </location>
</feature>
<dbReference type="InterPro" id="IPR003362">
    <property type="entry name" value="Bact_transf"/>
</dbReference>
<keyword evidence="5" id="KW-1185">Reference proteome</keyword>
<name>A0A6N8IL19_9ACTN</name>
<comment type="similarity">
    <text evidence="1">Belongs to the bacterial sugar transferase family.</text>
</comment>
<comment type="caution">
    <text evidence="4">The sequence shown here is derived from an EMBL/GenBank/DDBJ whole genome shotgun (WGS) entry which is preliminary data.</text>
</comment>
<gene>
    <name evidence="4" type="ORF">GO738_11560</name>
</gene>